<keyword evidence="1 2" id="KW-0129">CBS domain</keyword>
<keyword evidence="4" id="KW-0418">Kinase</keyword>
<dbReference type="PANTHER" id="PTHR43080:SF2">
    <property type="entry name" value="CBS DOMAIN-CONTAINING PROTEIN"/>
    <property type="match status" value="1"/>
</dbReference>
<protein>
    <submittedName>
        <fullName evidence="4">Histidine kinase</fullName>
    </submittedName>
</protein>
<keyword evidence="5" id="KW-1185">Reference proteome</keyword>
<dbReference type="OrthoDB" id="65817at2157"/>
<dbReference type="GO" id="GO:0016301">
    <property type="term" value="F:kinase activity"/>
    <property type="evidence" value="ECO:0007669"/>
    <property type="project" value="UniProtKB-KW"/>
</dbReference>
<dbReference type="AlphaFoldDB" id="A0A2U9IBP8"/>
<dbReference type="InterPro" id="IPR000644">
    <property type="entry name" value="CBS_dom"/>
</dbReference>
<dbReference type="GeneID" id="36830722"/>
<dbReference type="Proteomes" id="UP000248044">
    <property type="component" value="Chromosome"/>
</dbReference>
<feature type="domain" description="CBS" evidence="3">
    <location>
        <begin position="7"/>
        <end position="62"/>
    </location>
</feature>
<evidence type="ECO:0000259" key="3">
    <source>
        <dbReference type="PROSITE" id="PS51371"/>
    </source>
</evidence>
<dbReference type="SUPFAM" id="SSF54631">
    <property type="entry name" value="CBS-domain pair"/>
    <property type="match status" value="1"/>
</dbReference>
<accession>A0A2U9IBP8</accession>
<dbReference type="RefSeq" id="WP_110269307.1">
    <property type="nucleotide sequence ID" value="NZ_CP029289.2"/>
</dbReference>
<dbReference type="InterPro" id="IPR046342">
    <property type="entry name" value="CBS_dom_sf"/>
</dbReference>
<dbReference type="SMART" id="SM00116">
    <property type="entry name" value="CBS"/>
    <property type="match status" value="2"/>
</dbReference>
<dbReference type="CDD" id="cd09836">
    <property type="entry name" value="CBS_pair_arch"/>
    <property type="match status" value="1"/>
</dbReference>
<dbReference type="PANTHER" id="PTHR43080">
    <property type="entry name" value="CBS DOMAIN-CONTAINING PROTEIN CBSX3, MITOCHONDRIAL"/>
    <property type="match status" value="1"/>
</dbReference>
<dbReference type="KEGG" id="abri:DFR85_01160"/>
<sequence length="129" mass="13824">MILKELVSRPPVTAEEDTTISFACKIMKKEGVGSLLITEGEQPKGIVTERDIVYAIADDISLSAPIKDIMSTNLVSADSSTDVSDAALLMTTKKIRHLIVIESGKIIGVVSLRDVARALGLVTADLSIW</sequence>
<dbReference type="EMBL" id="CP029289">
    <property type="protein sequence ID" value="AWR93423.1"/>
    <property type="molecule type" value="Genomic_DNA"/>
</dbReference>
<feature type="domain" description="CBS" evidence="3">
    <location>
        <begin position="70"/>
        <end position="126"/>
    </location>
</feature>
<evidence type="ECO:0000313" key="5">
    <source>
        <dbReference type="Proteomes" id="UP000248044"/>
    </source>
</evidence>
<name>A0A2U9IBP8_9CREN</name>
<proteinExistence type="predicted"/>
<dbReference type="Pfam" id="PF00571">
    <property type="entry name" value="CBS"/>
    <property type="match status" value="2"/>
</dbReference>
<evidence type="ECO:0000313" key="4">
    <source>
        <dbReference type="EMBL" id="AWR93423.1"/>
    </source>
</evidence>
<gene>
    <name evidence="4" type="ORF">DFR85_01160</name>
</gene>
<reference evidence="4 5" key="1">
    <citation type="submission" date="2018-05" db="EMBL/GenBank/DDBJ databases">
        <title>Complete Genome Sequences of Extremely Thermoacidophilic, Metal-Mobilizing Type-Strain Members of the Archaeal Family Sulfolobaceae: Acidianus brierleyi DSM-1651T, Acidianus sulfidivorans DSM-18786T, Metallosphaera hakonensis DSM-7519T, and Metallosphaera prunae DSM-10039T.</title>
        <authorList>
            <person name="Counts J.A."/>
            <person name="Kelly R.M."/>
        </authorList>
    </citation>
    <scope>NUCLEOTIDE SEQUENCE [LARGE SCALE GENOMIC DNA]</scope>
    <source>
        <strain evidence="4 5">DSM 1651</strain>
    </source>
</reference>
<evidence type="ECO:0000256" key="1">
    <source>
        <dbReference type="ARBA" id="ARBA00023122"/>
    </source>
</evidence>
<evidence type="ECO:0000256" key="2">
    <source>
        <dbReference type="PROSITE-ProRule" id="PRU00703"/>
    </source>
</evidence>
<dbReference type="InterPro" id="IPR051257">
    <property type="entry name" value="Diverse_CBS-Domain"/>
</dbReference>
<dbReference type="PROSITE" id="PS51371">
    <property type="entry name" value="CBS"/>
    <property type="match status" value="2"/>
</dbReference>
<keyword evidence="4" id="KW-0808">Transferase</keyword>
<dbReference type="Gene3D" id="3.10.580.10">
    <property type="entry name" value="CBS-domain"/>
    <property type="match status" value="1"/>
</dbReference>
<organism evidence="4 5">
    <name type="scientific">Acidianus brierleyi</name>
    <dbReference type="NCBI Taxonomy" id="41673"/>
    <lineage>
        <taxon>Archaea</taxon>
        <taxon>Thermoproteota</taxon>
        <taxon>Thermoprotei</taxon>
        <taxon>Sulfolobales</taxon>
        <taxon>Sulfolobaceae</taxon>
        <taxon>Acidianus</taxon>
    </lineage>
</organism>